<evidence type="ECO:0000313" key="4">
    <source>
        <dbReference type="Proteomes" id="UP001629113"/>
    </source>
</evidence>
<feature type="compositionally biased region" description="Low complexity" evidence="1">
    <location>
        <begin position="172"/>
        <end position="184"/>
    </location>
</feature>
<dbReference type="EMBL" id="JBFCZG010000010">
    <property type="protein sequence ID" value="KAL3417737.1"/>
    <property type="molecule type" value="Genomic_DNA"/>
</dbReference>
<feature type="compositionally biased region" description="Low complexity" evidence="1">
    <location>
        <begin position="198"/>
        <end position="229"/>
    </location>
</feature>
<comment type="caution">
    <text evidence="3">The sequence shown here is derived from an EMBL/GenBank/DDBJ whole genome shotgun (WGS) entry which is preliminary data.</text>
</comment>
<evidence type="ECO:0000313" key="3">
    <source>
        <dbReference type="EMBL" id="KAL3417737.1"/>
    </source>
</evidence>
<protein>
    <submittedName>
        <fullName evidence="3">Uncharacterized protein</fullName>
    </submittedName>
</protein>
<keyword evidence="2" id="KW-0732">Signal</keyword>
<organism evidence="3 4">
    <name type="scientific">Phlyctema vagabunda</name>
    <dbReference type="NCBI Taxonomy" id="108571"/>
    <lineage>
        <taxon>Eukaryota</taxon>
        <taxon>Fungi</taxon>
        <taxon>Dikarya</taxon>
        <taxon>Ascomycota</taxon>
        <taxon>Pezizomycotina</taxon>
        <taxon>Leotiomycetes</taxon>
        <taxon>Helotiales</taxon>
        <taxon>Dermateaceae</taxon>
        <taxon>Phlyctema</taxon>
    </lineage>
</organism>
<feature type="signal peptide" evidence="2">
    <location>
        <begin position="1"/>
        <end position="21"/>
    </location>
</feature>
<proteinExistence type="predicted"/>
<gene>
    <name evidence="3" type="ORF">PVAG01_10747</name>
</gene>
<sequence length="256" mass="26491">MLFGIQTSFFPISVLLAACAAAPHVDKLQTETCKAGFNLCPAPTVSGSSGAGSAGFSGGFSPYTYTGPSTLDFITSIGSSVSAAASKRALQKREGTLCCNKVLECRVLTDYSLYICYDNGTSDYYLVDGSNGNADTGMFYDANDESNMNLLTGDYVYPNGTRGNVYDNSDLPRPTATAPTPEATGNVASQKNYADPESSSATPTASFTSSSSTTPTSGSSSTANSGPVSSASTYRYISDIVFVTFISASVGGLLLL</sequence>
<name>A0ABR4P347_9HELO</name>
<reference evidence="3 4" key="1">
    <citation type="submission" date="2024-06" db="EMBL/GenBank/DDBJ databases">
        <title>Complete genome of Phlyctema vagabunda strain 19-DSS-EL-015.</title>
        <authorList>
            <person name="Fiorenzani C."/>
        </authorList>
    </citation>
    <scope>NUCLEOTIDE SEQUENCE [LARGE SCALE GENOMIC DNA]</scope>
    <source>
        <strain evidence="3 4">19-DSS-EL-015</strain>
    </source>
</reference>
<dbReference type="Proteomes" id="UP001629113">
    <property type="component" value="Unassembled WGS sequence"/>
</dbReference>
<evidence type="ECO:0000256" key="1">
    <source>
        <dbReference type="SAM" id="MobiDB-lite"/>
    </source>
</evidence>
<keyword evidence="4" id="KW-1185">Reference proteome</keyword>
<feature type="chain" id="PRO_5045084666" evidence="2">
    <location>
        <begin position="22"/>
        <end position="256"/>
    </location>
</feature>
<feature type="region of interest" description="Disordered" evidence="1">
    <location>
        <begin position="163"/>
        <end position="229"/>
    </location>
</feature>
<evidence type="ECO:0000256" key="2">
    <source>
        <dbReference type="SAM" id="SignalP"/>
    </source>
</evidence>
<accession>A0ABR4P347</accession>